<dbReference type="EMBL" id="SOYY01000024">
    <property type="protein sequence ID" value="KAA0702780.1"/>
    <property type="molecule type" value="Genomic_DNA"/>
</dbReference>
<evidence type="ECO:0000313" key="5">
    <source>
        <dbReference type="Proteomes" id="UP000324632"/>
    </source>
</evidence>
<sequence>MALRFGISFMCLYVAGIHTSISLPQYGDAFLKTRARGDDGRFLGKENTVPVRLVFQKDGDSLTSHDVLNTRVRMSSDSKQNHVALASFQVHAFGKTFVLDVELNHDLLSSNYIERQISEEGKSVVIKGGEHCYYHGKVRDTPKSYVALSTCHGLHGMFFDGNHTYMIEPGGEDTKSAGHMLTDKPITQSTETPDSAVAQLLAANGRIYTKDTH</sequence>
<dbReference type="PANTHER" id="PTHR11905">
    <property type="entry name" value="ADAM A DISINTEGRIN AND METALLOPROTEASE DOMAIN"/>
    <property type="match status" value="1"/>
</dbReference>
<evidence type="ECO:0000256" key="1">
    <source>
        <dbReference type="ARBA" id="ARBA00023157"/>
    </source>
</evidence>
<dbReference type="AlphaFoldDB" id="A0A5A9MZH2"/>
<accession>A0A5A9MZH2</accession>
<evidence type="ECO:0000259" key="3">
    <source>
        <dbReference type="Pfam" id="PF01562"/>
    </source>
</evidence>
<comment type="caution">
    <text evidence="4">The sequence shown here is derived from an EMBL/GenBank/DDBJ whole genome shotgun (WGS) entry which is preliminary data.</text>
</comment>
<dbReference type="PANTHER" id="PTHR11905:SF14">
    <property type="entry name" value="DISINTEGRIN AND METALLOPROTEINASE DOMAIN-CONTAINING PROTEIN 22"/>
    <property type="match status" value="1"/>
</dbReference>
<evidence type="ECO:0000313" key="4">
    <source>
        <dbReference type="EMBL" id="KAA0702780.1"/>
    </source>
</evidence>
<protein>
    <submittedName>
        <fullName evidence="4">Disintegrin and metalloproteinase domain-containing protein 22</fullName>
    </submittedName>
</protein>
<dbReference type="GO" id="GO:0098839">
    <property type="term" value="C:postsynaptic density membrane"/>
    <property type="evidence" value="ECO:0007669"/>
    <property type="project" value="TreeGrafter"/>
</dbReference>
<proteinExistence type="predicted"/>
<keyword evidence="1" id="KW-1015">Disulfide bond</keyword>
<name>A0A5A9MZH2_9TELE</name>
<feature type="domain" description="Peptidase M12B propeptide" evidence="3">
    <location>
        <begin position="50"/>
        <end position="139"/>
    </location>
</feature>
<dbReference type="GO" id="GO:0007229">
    <property type="term" value="P:integrin-mediated signaling pathway"/>
    <property type="evidence" value="ECO:0007669"/>
    <property type="project" value="UniProtKB-KW"/>
</dbReference>
<gene>
    <name evidence="4" type="ORF">E1301_Tti016556</name>
</gene>
<organism evidence="4 5">
    <name type="scientific">Triplophysa tibetana</name>
    <dbReference type="NCBI Taxonomy" id="1572043"/>
    <lineage>
        <taxon>Eukaryota</taxon>
        <taxon>Metazoa</taxon>
        <taxon>Chordata</taxon>
        <taxon>Craniata</taxon>
        <taxon>Vertebrata</taxon>
        <taxon>Euteleostomi</taxon>
        <taxon>Actinopterygii</taxon>
        <taxon>Neopterygii</taxon>
        <taxon>Teleostei</taxon>
        <taxon>Ostariophysi</taxon>
        <taxon>Cypriniformes</taxon>
        <taxon>Nemacheilidae</taxon>
        <taxon>Triplophysa</taxon>
    </lineage>
</organism>
<keyword evidence="5" id="KW-1185">Reference proteome</keyword>
<evidence type="ECO:0000256" key="2">
    <source>
        <dbReference type="SAM" id="SignalP"/>
    </source>
</evidence>
<reference evidence="4 5" key="1">
    <citation type="journal article" date="2019" name="Mol. Ecol. Resour.">
        <title>Chromosome-level genome assembly of Triplophysa tibetana, a fish adapted to the harsh high-altitude environment of the Tibetan Plateau.</title>
        <authorList>
            <person name="Yang X."/>
            <person name="Liu H."/>
            <person name="Ma Z."/>
            <person name="Zou Y."/>
            <person name="Zou M."/>
            <person name="Mao Y."/>
            <person name="Li X."/>
            <person name="Wang H."/>
            <person name="Chen T."/>
            <person name="Wang W."/>
            <person name="Yang R."/>
        </authorList>
    </citation>
    <scope>NUCLEOTIDE SEQUENCE [LARGE SCALE GENOMIC DNA]</scope>
    <source>
        <strain evidence="4">TTIB1903HZAU</strain>
        <tissue evidence="4">Muscle</tissue>
    </source>
</reference>
<dbReference type="Proteomes" id="UP000324632">
    <property type="component" value="Chromosome 24"/>
</dbReference>
<keyword evidence="2" id="KW-0732">Signal</keyword>
<feature type="chain" id="PRO_5023146372" evidence="2">
    <location>
        <begin position="17"/>
        <end position="213"/>
    </location>
</feature>
<dbReference type="InterPro" id="IPR002870">
    <property type="entry name" value="Peptidase_M12B_N"/>
</dbReference>
<dbReference type="Pfam" id="PF01562">
    <property type="entry name" value="Pep_M12B_propep"/>
    <property type="match status" value="1"/>
</dbReference>
<feature type="signal peptide" evidence="2">
    <location>
        <begin position="1"/>
        <end position="16"/>
    </location>
</feature>
<keyword evidence="4" id="KW-0401">Integrin</keyword>